<dbReference type="RefSeq" id="XP_015060231.1">
    <property type="nucleotide sequence ID" value="XM_015204745.1"/>
</dbReference>
<evidence type="ECO:0000313" key="2">
    <source>
        <dbReference type="Proteomes" id="UP000694930"/>
    </source>
</evidence>
<evidence type="ECO:0000259" key="1">
    <source>
        <dbReference type="Pfam" id="PF17919"/>
    </source>
</evidence>
<dbReference type="PANTHER" id="PTHR45835">
    <property type="entry name" value="YALI0A06105P"/>
    <property type="match status" value="1"/>
</dbReference>
<dbReference type="InterPro" id="IPR043502">
    <property type="entry name" value="DNA/RNA_pol_sf"/>
</dbReference>
<dbReference type="SUPFAM" id="SSF53098">
    <property type="entry name" value="Ribonuclease H-like"/>
    <property type="match status" value="1"/>
</dbReference>
<dbReference type="SUPFAM" id="SSF56672">
    <property type="entry name" value="DNA/RNA polymerases"/>
    <property type="match status" value="1"/>
</dbReference>
<dbReference type="Proteomes" id="UP000694930">
    <property type="component" value="Chromosome 12"/>
</dbReference>
<evidence type="ECO:0000313" key="3">
    <source>
        <dbReference type="RefSeq" id="XP_015060231.1"/>
    </source>
</evidence>
<dbReference type="Pfam" id="PF17919">
    <property type="entry name" value="RT_RNaseH_2"/>
    <property type="match status" value="1"/>
</dbReference>
<dbReference type="PANTHER" id="PTHR45835:SF90">
    <property type="entry name" value="INTEGRASE CATALYTIC DOMAIN-CONTAINING PROTEIN"/>
    <property type="match status" value="1"/>
</dbReference>
<accession>A0ABM1FQJ8</accession>
<dbReference type="InterPro" id="IPR041577">
    <property type="entry name" value="RT_RNaseH_2"/>
</dbReference>
<protein>
    <submittedName>
        <fullName evidence="3">Uncharacterized protein LOC107006108</fullName>
    </submittedName>
</protein>
<dbReference type="InterPro" id="IPR036397">
    <property type="entry name" value="RNaseH_sf"/>
</dbReference>
<feature type="domain" description="Reverse transcriptase/retrotransposon-derived protein RNase H-like" evidence="1">
    <location>
        <begin position="6"/>
        <end position="44"/>
    </location>
</feature>
<name>A0ABM1FQJ8_SOLPN</name>
<reference evidence="2" key="1">
    <citation type="journal article" date="2014" name="Nat. Genet.">
        <title>The genome of the stress-tolerant wild tomato species Solanum pennellii.</title>
        <authorList>
            <person name="Bolger A."/>
            <person name="Scossa F."/>
            <person name="Bolger M.E."/>
            <person name="Lanz C."/>
            <person name="Maumus F."/>
            <person name="Tohge T."/>
            <person name="Quesneville H."/>
            <person name="Alseekh S."/>
            <person name="Sorensen I."/>
            <person name="Lichtenstein G."/>
            <person name="Fich E.A."/>
            <person name="Conte M."/>
            <person name="Keller H."/>
            <person name="Schneeberger K."/>
            <person name="Schwacke R."/>
            <person name="Ofner I."/>
            <person name="Vrebalov J."/>
            <person name="Xu Y."/>
            <person name="Osorio S."/>
            <person name="Aflitos S.A."/>
            <person name="Schijlen E."/>
            <person name="Jimenez-Gomez J.M."/>
            <person name="Ryngajllo M."/>
            <person name="Kimura S."/>
            <person name="Kumar R."/>
            <person name="Koenig D."/>
            <person name="Headland L.R."/>
            <person name="Maloof J.N."/>
            <person name="Sinha N."/>
            <person name="van Ham R.C."/>
            <person name="Lankhorst R.K."/>
            <person name="Mao L."/>
            <person name="Vogel A."/>
            <person name="Arsova B."/>
            <person name="Panstruga R."/>
            <person name="Fei Z."/>
            <person name="Rose J.K."/>
            <person name="Zamir D."/>
            <person name="Carrari F."/>
            <person name="Giovannoni J.J."/>
            <person name="Weigel D."/>
            <person name="Usadel B."/>
            <person name="Fernie A.R."/>
        </authorList>
    </citation>
    <scope>NUCLEOTIDE SEQUENCE [LARGE SCALE GENOMIC DNA]</scope>
    <source>
        <strain evidence="2">cv. LA0716</strain>
    </source>
</reference>
<sequence length="236" mass="26400">MVSFAWKDATHAAFDSLKNKLSAAPFLALPDFSQEFQLETNASGLLRLIPNPSIVFEDIAMDFITCFPSCKDKSTIMTVVDRLSKYGHFIALSSSFTTQSVAETFVIGIVRFHGPPSPVQQIIPLNLDDTAYIIPETSMSLEDKVSVWDRSIVVSPQDDLEDTSVATVEKHIQMTPFRVLHGRDTPSVARYILGSSEMIEAYLVDKDESLSLLKAEFARAQNWMKVFADKSRRELT</sequence>
<reference evidence="3" key="2">
    <citation type="submission" date="2025-08" db="UniProtKB">
        <authorList>
            <consortium name="RefSeq"/>
        </authorList>
    </citation>
    <scope>IDENTIFICATION</scope>
</reference>
<dbReference type="Gene3D" id="3.30.420.10">
    <property type="entry name" value="Ribonuclease H-like superfamily/Ribonuclease H"/>
    <property type="match status" value="1"/>
</dbReference>
<proteinExistence type="predicted"/>
<organism evidence="2 3">
    <name type="scientific">Solanum pennellii</name>
    <name type="common">Tomato</name>
    <name type="synonym">Lycopersicon pennellii</name>
    <dbReference type="NCBI Taxonomy" id="28526"/>
    <lineage>
        <taxon>Eukaryota</taxon>
        <taxon>Viridiplantae</taxon>
        <taxon>Streptophyta</taxon>
        <taxon>Embryophyta</taxon>
        <taxon>Tracheophyta</taxon>
        <taxon>Spermatophyta</taxon>
        <taxon>Magnoliopsida</taxon>
        <taxon>eudicotyledons</taxon>
        <taxon>Gunneridae</taxon>
        <taxon>Pentapetalae</taxon>
        <taxon>asterids</taxon>
        <taxon>lamiids</taxon>
        <taxon>Solanales</taxon>
        <taxon>Solanaceae</taxon>
        <taxon>Solanoideae</taxon>
        <taxon>Solaneae</taxon>
        <taxon>Solanum</taxon>
        <taxon>Solanum subgen. Lycopersicon</taxon>
    </lineage>
</organism>
<gene>
    <name evidence="3" type="primary">LOC107006108</name>
</gene>
<dbReference type="GeneID" id="107006108"/>
<keyword evidence="2" id="KW-1185">Reference proteome</keyword>
<dbReference type="InterPro" id="IPR012337">
    <property type="entry name" value="RNaseH-like_sf"/>
</dbReference>